<organism evidence="1 2">
    <name type="scientific">Dietzia timorensis</name>
    <dbReference type="NCBI Taxonomy" id="499555"/>
    <lineage>
        <taxon>Bacteria</taxon>
        <taxon>Bacillati</taxon>
        <taxon>Actinomycetota</taxon>
        <taxon>Actinomycetes</taxon>
        <taxon>Mycobacteriales</taxon>
        <taxon>Dietziaceae</taxon>
        <taxon>Dietzia</taxon>
    </lineage>
</organism>
<sequence>MKSTHVSQVIAAPASRVYDFAANPDNLPRWAAGLAQAEVRRDGEDLVAASPMGDVRVRFAPPNDFGVLDHDVTLPSGEVVNNPLRVLDHPDGAEVVFTVRQLAASDDDFARDCAAVARDLEALRELVEG</sequence>
<gene>
    <name evidence="1" type="ORF">BJL86_0123</name>
</gene>
<dbReference type="RefSeq" id="WP_067473626.1">
    <property type="nucleotide sequence ID" value="NZ_CP015961.1"/>
</dbReference>
<name>A0A173LH68_9ACTN</name>
<evidence type="ECO:0000313" key="2">
    <source>
        <dbReference type="Proteomes" id="UP000186104"/>
    </source>
</evidence>
<accession>A0A173LH68</accession>
<dbReference type="EMBL" id="CP015961">
    <property type="protein sequence ID" value="ANI90934.1"/>
    <property type="molecule type" value="Genomic_DNA"/>
</dbReference>
<dbReference type="SUPFAM" id="SSF55961">
    <property type="entry name" value="Bet v1-like"/>
    <property type="match status" value="1"/>
</dbReference>
<dbReference type="AlphaFoldDB" id="A0A173LH68"/>
<dbReference type="OrthoDB" id="880456at2"/>
<dbReference type="Pfam" id="PF10604">
    <property type="entry name" value="Polyketide_cyc2"/>
    <property type="match status" value="1"/>
</dbReference>
<protein>
    <recommendedName>
        <fullName evidence="3">Polyketide cyclase</fullName>
    </recommendedName>
</protein>
<dbReference type="STRING" id="499555.BJL86_0123"/>
<dbReference type="Proteomes" id="UP000186104">
    <property type="component" value="Chromosome"/>
</dbReference>
<dbReference type="KEGG" id="dtm:BJL86_0123"/>
<dbReference type="InterPro" id="IPR019587">
    <property type="entry name" value="Polyketide_cyclase/dehydratase"/>
</dbReference>
<reference evidence="1 2" key="1">
    <citation type="submission" date="2016-06" db="EMBL/GenBank/DDBJ databases">
        <title>Complete genome sequence of a saline-alkali tolerant type strain Dietzia timorensis ID05-A0528T.</title>
        <authorList>
            <person name="Wu X."/>
        </authorList>
    </citation>
    <scope>NUCLEOTIDE SEQUENCE [LARGE SCALE GENOMIC DNA]</scope>
    <source>
        <strain evidence="1 2">ID05-A0528</strain>
    </source>
</reference>
<dbReference type="Gene3D" id="3.30.530.20">
    <property type="match status" value="1"/>
</dbReference>
<dbReference type="InterPro" id="IPR023393">
    <property type="entry name" value="START-like_dom_sf"/>
</dbReference>
<evidence type="ECO:0000313" key="1">
    <source>
        <dbReference type="EMBL" id="ANI90934.1"/>
    </source>
</evidence>
<keyword evidence="2" id="KW-1185">Reference proteome</keyword>
<evidence type="ECO:0008006" key="3">
    <source>
        <dbReference type="Google" id="ProtNLM"/>
    </source>
</evidence>
<proteinExistence type="predicted"/>